<comment type="caution">
    <text evidence="1">The sequence shown here is derived from an EMBL/GenBank/DDBJ whole genome shotgun (WGS) entry which is preliminary data.</text>
</comment>
<name>A0A624WG42_SALER</name>
<evidence type="ECO:0000313" key="1">
    <source>
        <dbReference type="EMBL" id="ECZ7313862.1"/>
    </source>
</evidence>
<gene>
    <name evidence="1" type="ORF">F8351_22815</name>
</gene>
<protein>
    <submittedName>
        <fullName evidence="1">Uncharacterized protein</fullName>
    </submittedName>
</protein>
<sequence>MIENLYDLPSVLNLIECKSPVKTLDAVCYQGITDKMRFIDFISDATFTGTFRAMNVTECDRYNRLLKAYYYDHCLIHARINMESGIVNLICYSLFTDKITLLEAESLIFTIRQHLDQF</sequence>
<dbReference type="AlphaFoldDB" id="A0A624WG42"/>
<accession>A0A624WG42</accession>
<dbReference type="EMBL" id="AALHPX010000209">
    <property type="protein sequence ID" value="ECZ7313862.1"/>
    <property type="molecule type" value="Genomic_DNA"/>
</dbReference>
<proteinExistence type="predicted"/>
<reference evidence="1" key="1">
    <citation type="submission" date="2019-10" db="EMBL/GenBank/DDBJ databases">
        <authorList>
            <consortium name="PulseNet: The National Subtyping Network for Foodborne Disease Surveillance"/>
            <person name="Tarr C.L."/>
            <person name="Trees E."/>
            <person name="Katz L.S."/>
            <person name="Carleton-Romer H.A."/>
            <person name="Stroika S."/>
            <person name="Kucerova Z."/>
            <person name="Roache K.F."/>
            <person name="Sabol A.L."/>
            <person name="Besser J."/>
            <person name="Gerner-Smidt P."/>
        </authorList>
    </citation>
    <scope>NUCLEOTIDE SEQUENCE</scope>
    <source>
        <strain evidence="1">PNUSAS104137</strain>
    </source>
</reference>
<organism evidence="1">
    <name type="scientific">Salmonella enterica</name>
    <name type="common">Salmonella choleraesuis</name>
    <dbReference type="NCBI Taxonomy" id="28901"/>
    <lineage>
        <taxon>Bacteria</taxon>
        <taxon>Pseudomonadati</taxon>
        <taxon>Pseudomonadota</taxon>
        <taxon>Gammaproteobacteria</taxon>
        <taxon>Enterobacterales</taxon>
        <taxon>Enterobacteriaceae</taxon>
        <taxon>Salmonella</taxon>
    </lineage>
</organism>